<evidence type="ECO:0000313" key="4">
    <source>
        <dbReference type="EMBL" id="KAG5443910.1"/>
    </source>
</evidence>
<dbReference type="InterPro" id="IPR045001">
    <property type="entry name" value="DRG"/>
</dbReference>
<dbReference type="GO" id="GO:0003924">
    <property type="term" value="F:GTPase activity"/>
    <property type="evidence" value="ECO:0007669"/>
    <property type="project" value="InterPro"/>
</dbReference>
<keyword evidence="2" id="KW-0342">GTP-binding</keyword>
<dbReference type="PROSITE" id="PS50878">
    <property type="entry name" value="RT_POL"/>
    <property type="match status" value="1"/>
</dbReference>
<dbReference type="Pfam" id="PF16897">
    <property type="entry name" value="MMR_HSR1_Xtn"/>
    <property type="match status" value="1"/>
</dbReference>
<protein>
    <submittedName>
        <fullName evidence="4">Developmentally-regulated GTP-binding protein 2</fullName>
    </submittedName>
</protein>
<dbReference type="PROSITE" id="PS51880">
    <property type="entry name" value="TGS"/>
    <property type="match status" value="1"/>
</dbReference>
<reference evidence="4 5" key="2">
    <citation type="journal article" date="2021" name="Genomics">
        <title>High-quality reference genome for Clonorchis sinensis.</title>
        <authorList>
            <person name="Young N.D."/>
            <person name="Stroehlein A.J."/>
            <person name="Kinkar L."/>
            <person name="Wang T."/>
            <person name="Sohn W.M."/>
            <person name="Chang B.C.H."/>
            <person name="Kaur P."/>
            <person name="Weisz D."/>
            <person name="Dudchenko O."/>
            <person name="Aiden E.L."/>
            <person name="Korhonen P.K."/>
            <person name="Gasser R.B."/>
        </authorList>
    </citation>
    <scope>NUCLEOTIDE SEQUENCE [LARGE SCALE GENOMIC DNA]</scope>
    <source>
        <strain evidence="4">Cs-k2</strain>
    </source>
</reference>
<dbReference type="CDD" id="cd01896">
    <property type="entry name" value="DRG"/>
    <property type="match status" value="1"/>
</dbReference>
<evidence type="ECO:0000313" key="5">
    <source>
        <dbReference type="Proteomes" id="UP000286415"/>
    </source>
</evidence>
<dbReference type="CDD" id="cd01650">
    <property type="entry name" value="RT_nLTR_like"/>
    <property type="match status" value="1"/>
</dbReference>
<dbReference type="STRING" id="79923.A0A419QG52"/>
<dbReference type="NCBIfam" id="TIGR00231">
    <property type="entry name" value="small_GTP"/>
    <property type="match status" value="1"/>
</dbReference>
<sequence length="1595" mass="179675">MRIFLNQVKLGPASVEDLYRTIVQKVHEADAMFVPKKPARSRMSRKLPKRIRRLLEKRSQLFLKKLTTGDTEDELAFRKMRNRCKSEIRQWNIRKQATILDLARKNRNVLFKYMRHRRRNKPSAFSLRDRNGEPTSDPIVVSEFYRDHYAGLYSVPASSSHPTLSRRTYERPLTDLVFTVEDIRQLLHKINPFCALGPDEVHPRILKETSYTLATHFHLLFRQSLDEGHLPSVWKEAIVTPIYKTGDRLSPGSYRPISLTSVPCKVMERILKRAILDHLTSNNLISQAQHGFLPNRSCVTNMLVFMDSLTQAKDEGLISDAIFFDFSKAFDRVPHVPLLHKLESYGIQGKILHWIKAFLSDRSFRVKVGSTYSSAAPVSIGVPQGSVLGPLLFLIYVNDLPDVLSSPCLLFADDLKSWSSNASALQIDVDAAKQWSLDWHLPLNDEKCVHMSFGGDSANSFVMHGEKGPEDITRIDAKKDLGIWLSPNLSFSLHLEKSAQKAFAVLRMIRRTFSRITRTDFQILYGAYVRPLLEYANPVVYSGRTKDVILIERVQRAATKMVAGLKSMDYETRLVVLDLFPLEYRRLRGDLILTYALFEQGLANRFFTVDPANTRRGHGERQLLNDKNKTDPGNLGKSLAPVYQSVNKASKQIQRPCASETSQTYPLHILFYIPIGSEMAQWVEREFTDRFGQSGSIPALMLPSGGMAFPVAILVGLKVSVDFGHSGIIFRNLAFLTQPGIRGIQGAFCHYFLQATAALYAGLGIVLNVRAEVASLGWIPVDSRLCARTQKSNESFTTGSSNAFQMAKSRIFSGNTYPKCYSKPEPPFAVEPSQSYPKIGTLIKPFSRSTLSVPSCHATRREHEGWDTARLPKPRQGKSRGRGRVGTTDLPSNSTHHPIPGETECPCRLRGLKDPRGRRIGGHEQCLKRPQESWTVNMEPPSTSEVSEGISLLKGHRAAVTDGLLSALCSDGGVYLTYLGLSRRKSYPEQQKLPSSLDLRRLTTAREFLTCEHQLGFRPGNGCVDHIFILRQHQRIRRGNYKTGIWLSGGYFNRRKHPAPSTAVAQLCATLPKRHPPKRVLLSVPPSEWCKPRGGQHTTWLRLRTAYLSELFPPSSMLSGSDREVAVYDVATKLWQSGSIPTLMLPSGGMAVKHRKDATAGRYIPSGSSAYQALKESNQMCGTQTNIYHVKQWRANPYWDFLVCQMEHIFRLYSPILPTKMGILDKIAEIESEIARTQKNKATEYHLGLLKAKLAKYRSQLLETQEKSSGKGEGFDVMKSGDARVALIGFPSVGKSTLLNSLTSTHSECASYEFTTLTCIPGVIEYNGANIQLLDLPGIIEGASQGKGRGRQVIAVARTADLVIIMLDATKPDIHRTLLERELEAVGIRLNKRKPNIYFKQKKTGGLKITSMVPLTRINEKMTQMILQEYKIFNAEVIFREDCTPDEFIDVVSGNRVYMGCLYVGCPVNSHSPQVYNKIDQISLQEVDRLAREPHSVVVSCNLKLNLDHLLEKLWEHLDLIQVYTKKRGERPDLEEGLILRNGATVEHVCHMIHRSLVSQFKCALVWGSSVKFSPQHVGLNHVMHHHDVIQVIKK</sequence>
<dbReference type="InterPro" id="IPR031167">
    <property type="entry name" value="G_OBG"/>
</dbReference>
<proteinExistence type="predicted"/>
<dbReference type="PROSITE" id="PS00905">
    <property type="entry name" value="GTP1_OBG"/>
    <property type="match status" value="1"/>
</dbReference>
<comment type="caution">
    <text evidence="4">The sequence shown here is derived from an EMBL/GenBank/DDBJ whole genome shotgun (WGS) entry which is preliminary data.</text>
</comment>
<dbReference type="GO" id="GO:0005525">
    <property type="term" value="F:GTP binding"/>
    <property type="evidence" value="ECO:0007669"/>
    <property type="project" value="UniProtKB-KW"/>
</dbReference>
<organism evidence="4 5">
    <name type="scientific">Clonorchis sinensis</name>
    <name type="common">Chinese liver fluke</name>
    <dbReference type="NCBI Taxonomy" id="79923"/>
    <lineage>
        <taxon>Eukaryota</taxon>
        <taxon>Metazoa</taxon>
        <taxon>Spiralia</taxon>
        <taxon>Lophotrochozoa</taxon>
        <taxon>Platyhelminthes</taxon>
        <taxon>Trematoda</taxon>
        <taxon>Digenea</taxon>
        <taxon>Opisthorchiida</taxon>
        <taxon>Opisthorchiata</taxon>
        <taxon>Opisthorchiidae</taxon>
        <taxon>Clonorchis</taxon>
    </lineage>
</organism>
<dbReference type="EMBL" id="NIRI02000056">
    <property type="protein sequence ID" value="KAG5443910.1"/>
    <property type="molecule type" value="Genomic_DNA"/>
</dbReference>
<dbReference type="Pfam" id="PF02824">
    <property type="entry name" value="TGS"/>
    <property type="match status" value="1"/>
</dbReference>
<dbReference type="InterPro" id="IPR043502">
    <property type="entry name" value="DNA/RNA_pol_sf"/>
</dbReference>
<dbReference type="InterPro" id="IPR000477">
    <property type="entry name" value="RT_dom"/>
</dbReference>
<dbReference type="InterPro" id="IPR027417">
    <property type="entry name" value="P-loop_NTPase"/>
</dbReference>
<feature type="region of interest" description="Disordered" evidence="3">
    <location>
        <begin position="859"/>
        <end position="904"/>
    </location>
</feature>
<dbReference type="SUPFAM" id="SSF56672">
    <property type="entry name" value="DNA/RNA polymerases"/>
    <property type="match status" value="1"/>
</dbReference>
<dbReference type="InterPro" id="IPR006073">
    <property type="entry name" value="GTP-bd"/>
</dbReference>
<evidence type="ECO:0000256" key="3">
    <source>
        <dbReference type="SAM" id="MobiDB-lite"/>
    </source>
</evidence>
<dbReference type="InterPro" id="IPR006074">
    <property type="entry name" value="GTP1-OBG_CS"/>
</dbReference>
<dbReference type="InterPro" id="IPR005225">
    <property type="entry name" value="Small_GTP-bd"/>
</dbReference>
<dbReference type="InterPro" id="IPR012675">
    <property type="entry name" value="Beta-grasp_dom_sf"/>
</dbReference>
<dbReference type="CDD" id="cd17231">
    <property type="entry name" value="TGS_DRG2"/>
    <property type="match status" value="1"/>
</dbReference>
<keyword evidence="5" id="KW-1185">Reference proteome</keyword>
<dbReference type="PANTHER" id="PTHR43127">
    <property type="entry name" value="DEVELOPMENTALLY-REGULATED GTP-BINDING PROTEIN 2"/>
    <property type="match status" value="1"/>
</dbReference>
<dbReference type="SUPFAM" id="SSF52540">
    <property type="entry name" value="P-loop containing nucleoside triphosphate hydrolases"/>
    <property type="match status" value="1"/>
</dbReference>
<evidence type="ECO:0000256" key="1">
    <source>
        <dbReference type="ARBA" id="ARBA00022741"/>
    </source>
</evidence>
<dbReference type="Pfam" id="PF00078">
    <property type="entry name" value="RVT_1"/>
    <property type="match status" value="1"/>
</dbReference>
<dbReference type="OrthoDB" id="6243574at2759"/>
<dbReference type="FunFam" id="3.10.20.30:FF:000016">
    <property type="entry name" value="Developmentally-regulated GTP-binding protein 2"/>
    <property type="match status" value="1"/>
</dbReference>
<dbReference type="Pfam" id="PF01926">
    <property type="entry name" value="MMR_HSR1"/>
    <property type="match status" value="1"/>
</dbReference>
<dbReference type="Gene3D" id="3.10.20.30">
    <property type="match status" value="1"/>
</dbReference>
<accession>A0A419QG52</accession>
<dbReference type="InterPro" id="IPR031662">
    <property type="entry name" value="GTP-binding_2"/>
</dbReference>
<dbReference type="PRINTS" id="PR00326">
    <property type="entry name" value="GTP1OBG"/>
</dbReference>
<dbReference type="InParanoid" id="A0A419QG52"/>
<evidence type="ECO:0000256" key="2">
    <source>
        <dbReference type="ARBA" id="ARBA00023134"/>
    </source>
</evidence>
<reference evidence="4 5" key="1">
    <citation type="journal article" date="2018" name="Biotechnol. Adv.">
        <title>Improved genomic resources and new bioinformatic workflow for the carcinogenic parasite Clonorchis sinensis: Biotechnological implications.</title>
        <authorList>
            <person name="Wang D."/>
            <person name="Korhonen P.K."/>
            <person name="Gasser R.B."/>
            <person name="Young N.D."/>
        </authorList>
    </citation>
    <scope>NUCLEOTIDE SEQUENCE [LARGE SCALE GENOMIC DNA]</scope>
    <source>
        <strain evidence="4">Cs-k2</strain>
    </source>
</reference>
<feature type="compositionally biased region" description="Basic residues" evidence="3">
    <location>
        <begin position="872"/>
        <end position="883"/>
    </location>
</feature>
<gene>
    <name evidence="4" type="ORF">CSKR_100839</name>
</gene>
<dbReference type="Proteomes" id="UP000286415">
    <property type="component" value="Unassembled WGS sequence"/>
</dbReference>
<dbReference type="InterPro" id="IPR004095">
    <property type="entry name" value="TGS"/>
</dbReference>
<name>A0A419QG52_CLOSI</name>
<dbReference type="PROSITE" id="PS51710">
    <property type="entry name" value="G_OBG"/>
    <property type="match status" value="1"/>
</dbReference>
<dbReference type="Gene3D" id="6.10.140.1070">
    <property type="match status" value="2"/>
</dbReference>
<keyword evidence="1" id="KW-0547">Nucleotide-binding</keyword>
<dbReference type="FunFam" id="3.40.50.300:FF:000740">
    <property type="entry name" value="Putative GTP-binding protein 1"/>
    <property type="match status" value="1"/>
</dbReference>